<accession>A0ABY5W9E9</accession>
<dbReference type="EMBL" id="CP073720">
    <property type="protein sequence ID" value="UWP85711.1"/>
    <property type="molecule type" value="Genomic_DNA"/>
</dbReference>
<proteinExistence type="predicted"/>
<evidence type="ECO:0000313" key="2">
    <source>
        <dbReference type="Proteomes" id="UP001059617"/>
    </source>
</evidence>
<evidence type="ECO:0008006" key="3">
    <source>
        <dbReference type="Google" id="ProtNLM"/>
    </source>
</evidence>
<gene>
    <name evidence="1" type="ORF">Dfulv_16295</name>
</gene>
<dbReference type="RefSeq" id="WP_259863904.1">
    <property type="nucleotide sequence ID" value="NZ_CP073720.1"/>
</dbReference>
<dbReference type="Proteomes" id="UP001059617">
    <property type="component" value="Chromosome"/>
</dbReference>
<organism evidence="1 2">
    <name type="scientific">Dactylosporangium fulvum</name>
    <dbReference type="NCBI Taxonomy" id="53359"/>
    <lineage>
        <taxon>Bacteria</taxon>
        <taxon>Bacillati</taxon>
        <taxon>Actinomycetota</taxon>
        <taxon>Actinomycetes</taxon>
        <taxon>Micromonosporales</taxon>
        <taxon>Micromonosporaceae</taxon>
        <taxon>Dactylosporangium</taxon>
    </lineage>
</organism>
<evidence type="ECO:0000313" key="1">
    <source>
        <dbReference type="EMBL" id="UWP85711.1"/>
    </source>
</evidence>
<protein>
    <recommendedName>
        <fullName evidence="3">Transposase</fullName>
    </recommendedName>
</protein>
<name>A0ABY5W9E9_9ACTN</name>
<reference evidence="1" key="2">
    <citation type="submission" date="2022-09" db="EMBL/GenBank/DDBJ databases">
        <title>Biosynthetic gene clusters of Dactylosporangioum fulvum.</title>
        <authorList>
            <person name="Caradec T."/>
        </authorList>
    </citation>
    <scope>NUCLEOTIDE SEQUENCE</scope>
    <source>
        <strain evidence="1">NRRL B-16292</strain>
    </source>
</reference>
<keyword evidence="2" id="KW-1185">Reference proteome</keyword>
<sequence length="143" mass="16350">MVSDLGGRDILSRCRHDRGRVDATVLPRVLPPPGRVTILGRSRASLHAEILVLRHENAVLRRGNPKPKLDWADRFVLAALIRRLPRALRLHRLVTPATVLSWHRRRPGVRQPRSERPTVDLTQERIKRRPILGGLVNEYEQAA</sequence>
<reference evidence="1" key="1">
    <citation type="submission" date="2021-04" db="EMBL/GenBank/DDBJ databases">
        <authorList>
            <person name="Hartkoorn R.C."/>
            <person name="Beaudoing E."/>
            <person name="Hot D."/>
        </authorList>
    </citation>
    <scope>NUCLEOTIDE SEQUENCE</scope>
    <source>
        <strain evidence="1">NRRL B-16292</strain>
    </source>
</reference>